<protein>
    <submittedName>
        <fullName evidence="1">Uncharacterized protein</fullName>
    </submittedName>
</protein>
<dbReference type="Proteomes" id="UP000199073">
    <property type="component" value="Unassembled WGS sequence"/>
</dbReference>
<name>A0A1H0S8J3_9BACT</name>
<accession>A0A1H0S8J3</accession>
<reference evidence="1 2" key="1">
    <citation type="submission" date="2016-10" db="EMBL/GenBank/DDBJ databases">
        <authorList>
            <person name="de Groot N.N."/>
        </authorList>
    </citation>
    <scope>NUCLEOTIDE SEQUENCE [LARGE SCALE GENOMIC DNA]</scope>
    <source>
        <strain evidence="1 2">DSM 12130</strain>
    </source>
</reference>
<dbReference type="EMBL" id="FNJI01000017">
    <property type="protein sequence ID" value="SDP38054.1"/>
    <property type="molecule type" value="Genomic_DNA"/>
</dbReference>
<keyword evidence="2" id="KW-1185">Reference proteome</keyword>
<organism evidence="1 2">
    <name type="scientific">Desulforhopalus singaporensis</name>
    <dbReference type="NCBI Taxonomy" id="91360"/>
    <lineage>
        <taxon>Bacteria</taxon>
        <taxon>Pseudomonadati</taxon>
        <taxon>Thermodesulfobacteriota</taxon>
        <taxon>Desulfobulbia</taxon>
        <taxon>Desulfobulbales</taxon>
        <taxon>Desulfocapsaceae</taxon>
        <taxon>Desulforhopalus</taxon>
    </lineage>
</organism>
<evidence type="ECO:0000313" key="2">
    <source>
        <dbReference type="Proteomes" id="UP000199073"/>
    </source>
</evidence>
<gene>
    <name evidence="1" type="ORF">SAMN05660330_02592</name>
</gene>
<dbReference type="OrthoDB" id="5429748at2"/>
<proteinExistence type="predicted"/>
<dbReference type="AlphaFoldDB" id="A0A1H0S8J3"/>
<evidence type="ECO:0000313" key="1">
    <source>
        <dbReference type="EMBL" id="SDP38054.1"/>
    </source>
</evidence>
<dbReference type="RefSeq" id="WP_092223478.1">
    <property type="nucleotide sequence ID" value="NZ_FNJI01000017.1"/>
</dbReference>
<sequence>MLIDRSNRKITGVQYGKGDIVLRIYDKMLEIRKPHSIHKLDFFIDKWSGEIQKGQRHKELHSVTRVEFQIRKDALNQFLKVGNFNDFLKSSVAIWRYLTQDWFRHCVREVDRKNRNQDKAKISFFWKTVQAIANTPEIAVRAIKKNRFKAIKPLLDQTRGLLVSICAGLGHSPDDFFGMMATVQKIAVQQMEQAMEEYHPFRRKFLALANDYELTF</sequence>